<dbReference type="PANTHER" id="PTHR36449:SF1">
    <property type="entry name" value="ACETYLTRANSFERASE"/>
    <property type="match status" value="1"/>
</dbReference>
<organism evidence="4 5">
    <name type="scientific">Pollutimonas bauzanensis</name>
    <dbReference type="NCBI Taxonomy" id="658167"/>
    <lineage>
        <taxon>Bacteria</taxon>
        <taxon>Pseudomonadati</taxon>
        <taxon>Pseudomonadota</taxon>
        <taxon>Betaproteobacteria</taxon>
        <taxon>Burkholderiales</taxon>
        <taxon>Alcaligenaceae</taxon>
        <taxon>Pollutimonas</taxon>
    </lineage>
</organism>
<dbReference type="Proteomes" id="UP000184226">
    <property type="component" value="Unassembled WGS sequence"/>
</dbReference>
<keyword evidence="5" id="KW-1185">Reference proteome</keyword>
<evidence type="ECO:0000313" key="5">
    <source>
        <dbReference type="Proteomes" id="UP000184226"/>
    </source>
</evidence>
<keyword evidence="2" id="KW-0808">Transferase</keyword>
<gene>
    <name evidence="4" type="ORF">SAMN04488135_106212</name>
</gene>
<keyword evidence="3" id="KW-0012">Acyltransferase</keyword>
<dbReference type="EMBL" id="FQXE01000006">
    <property type="protein sequence ID" value="SHH95902.1"/>
    <property type="molecule type" value="Genomic_DNA"/>
</dbReference>
<dbReference type="GO" id="GO:0016746">
    <property type="term" value="F:acyltransferase activity"/>
    <property type="evidence" value="ECO:0007669"/>
    <property type="project" value="UniProtKB-KW"/>
</dbReference>
<dbReference type="Gene3D" id="3.40.630.30">
    <property type="match status" value="1"/>
</dbReference>
<evidence type="ECO:0000256" key="1">
    <source>
        <dbReference type="ARBA" id="ARBA00022649"/>
    </source>
</evidence>
<evidence type="ECO:0000256" key="2">
    <source>
        <dbReference type="ARBA" id="ARBA00022679"/>
    </source>
</evidence>
<dbReference type="PANTHER" id="PTHR36449">
    <property type="entry name" value="ACETYLTRANSFERASE-RELATED"/>
    <property type="match status" value="1"/>
</dbReference>
<evidence type="ECO:0000256" key="3">
    <source>
        <dbReference type="ARBA" id="ARBA00023315"/>
    </source>
</evidence>
<protein>
    <recommendedName>
        <fullName evidence="6">Acetyltransferase (GNAT) domain-containing protein</fullName>
    </recommendedName>
</protein>
<sequence>MLGRLAVDQQARGHGVDRMLLVNATQRTLTVSDEIAIYAMAVDALDEQAQSVHEQFGFSLLGSGSRRLFLPLISV</sequence>
<name>A0A1M5X8D1_9BURK</name>
<keyword evidence="1" id="KW-1277">Toxin-antitoxin system</keyword>
<evidence type="ECO:0000313" key="4">
    <source>
        <dbReference type="EMBL" id="SHH95902.1"/>
    </source>
</evidence>
<dbReference type="STRING" id="658167.SAMN04488135_106212"/>
<accession>A0A1M5X8D1</accession>
<proteinExistence type="predicted"/>
<dbReference type="InterPro" id="IPR016181">
    <property type="entry name" value="Acyl_CoA_acyltransferase"/>
</dbReference>
<evidence type="ECO:0008006" key="6">
    <source>
        <dbReference type="Google" id="ProtNLM"/>
    </source>
</evidence>
<dbReference type="AlphaFoldDB" id="A0A1M5X8D1"/>
<reference evidence="4 5" key="1">
    <citation type="submission" date="2016-11" db="EMBL/GenBank/DDBJ databases">
        <authorList>
            <person name="Jaros S."/>
            <person name="Januszkiewicz K."/>
            <person name="Wedrychowicz H."/>
        </authorList>
    </citation>
    <scope>NUCLEOTIDE SEQUENCE [LARGE SCALE GENOMIC DNA]</scope>
    <source>
        <strain evidence="4 5">CGMCC 1.10190</strain>
    </source>
</reference>
<dbReference type="SUPFAM" id="SSF55729">
    <property type="entry name" value="Acyl-CoA N-acyltransferases (Nat)"/>
    <property type="match status" value="1"/>
</dbReference>